<feature type="non-terminal residue" evidence="1">
    <location>
        <position position="1"/>
    </location>
</feature>
<proteinExistence type="predicted"/>
<name>A0A813LLT2_POLGL</name>
<sequence>PCCRGFATAVQTKNRGKESPFVLYEELKQKFGYMGTVNHKEIGILDLYRILRGVANKRDFDMALHAMNLFYNFGIKLKHRELANRLLAAAMVCKQESQAVELVKLYGTWLEHPPDLPLVYAVMSHFLDKGEPLVVRELAKAVREDWRMVPEAPLYSLTIDAMLKLPADKDPLGEALELLEDAGRVGVRLPPPIRVRLLEECLLSFEAATPPAAEADGDERPE</sequence>
<evidence type="ECO:0000313" key="2">
    <source>
        <dbReference type="Proteomes" id="UP000626109"/>
    </source>
</evidence>
<evidence type="ECO:0000313" key="1">
    <source>
        <dbReference type="EMBL" id="CAE8732999.1"/>
    </source>
</evidence>
<accession>A0A813LLT2</accession>
<comment type="caution">
    <text evidence="1">The sequence shown here is derived from an EMBL/GenBank/DDBJ whole genome shotgun (WGS) entry which is preliminary data.</text>
</comment>
<protein>
    <recommendedName>
        <fullName evidence="3">Pentacotripeptide-repeat region of PRORP domain-containing protein</fullName>
    </recommendedName>
</protein>
<reference evidence="1" key="1">
    <citation type="submission" date="2021-02" db="EMBL/GenBank/DDBJ databases">
        <authorList>
            <person name="Dougan E. K."/>
            <person name="Rhodes N."/>
            <person name="Thang M."/>
            <person name="Chan C."/>
        </authorList>
    </citation>
    <scope>NUCLEOTIDE SEQUENCE</scope>
</reference>
<feature type="non-terminal residue" evidence="1">
    <location>
        <position position="222"/>
    </location>
</feature>
<evidence type="ECO:0008006" key="3">
    <source>
        <dbReference type="Google" id="ProtNLM"/>
    </source>
</evidence>
<organism evidence="1 2">
    <name type="scientific">Polarella glacialis</name>
    <name type="common">Dinoflagellate</name>
    <dbReference type="NCBI Taxonomy" id="89957"/>
    <lineage>
        <taxon>Eukaryota</taxon>
        <taxon>Sar</taxon>
        <taxon>Alveolata</taxon>
        <taxon>Dinophyceae</taxon>
        <taxon>Suessiales</taxon>
        <taxon>Suessiaceae</taxon>
        <taxon>Polarella</taxon>
    </lineage>
</organism>
<gene>
    <name evidence="1" type="ORF">PGLA2088_LOCUS46633</name>
</gene>
<dbReference type="AlphaFoldDB" id="A0A813LLT2"/>
<dbReference type="EMBL" id="CAJNNW010036261">
    <property type="protein sequence ID" value="CAE8732999.1"/>
    <property type="molecule type" value="Genomic_DNA"/>
</dbReference>
<dbReference type="Proteomes" id="UP000626109">
    <property type="component" value="Unassembled WGS sequence"/>
</dbReference>